<dbReference type="EMBL" id="RDQJ01000001">
    <property type="protein sequence ID" value="RMX19052.1"/>
    <property type="molecule type" value="Genomic_DNA"/>
</dbReference>
<reference evidence="7 8" key="1">
    <citation type="submission" date="2018-10" db="EMBL/GenBank/DDBJ databases">
        <title>Comamonadaceae CDC group NO-1 genome sequencing and assembly.</title>
        <authorList>
            <person name="Bernier A.-M."/>
            <person name="Bernard K."/>
        </authorList>
    </citation>
    <scope>NUCLEOTIDE SEQUENCE [LARGE SCALE GENOMIC DNA]</scope>
    <source>
        <strain evidence="7 8">NML180582</strain>
    </source>
</reference>
<feature type="transmembrane region" description="Helical" evidence="6">
    <location>
        <begin position="31"/>
        <end position="49"/>
    </location>
</feature>
<evidence type="ECO:0000256" key="5">
    <source>
        <dbReference type="ARBA" id="ARBA00023136"/>
    </source>
</evidence>
<evidence type="ECO:0000313" key="7">
    <source>
        <dbReference type="EMBL" id="RMX19052.1"/>
    </source>
</evidence>
<organism evidence="7 8">
    <name type="scientific">Vandammella animalimorsus</name>
    <dbReference type="NCBI Taxonomy" id="2029117"/>
    <lineage>
        <taxon>Bacteria</taxon>
        <taxon>Pseudomonadati</taxon>
        <taxon>Pseudomonadota</taxon>
        <taxon>Betaproteobacteria</taxon>
        <taxon>Burkholderiales</taxon>
        <taxon>Comamonadaceae</taxon>
        <taxon>Vandammella</taxon>
    </lineage>
</organism>
<feature type="transmembrane region" description="Helical" evidence="6">
    <location>
        <begin position="55"/>
        <end position="74"/>
    </location>
</feature>
<feature type="transmembrane region" description="Helical" evidence="6">
    <location>
        <begin position="129"/>
        <end position="149"/>
    </location>
</feature>
<keyword evidence="3 6" id="KW-0812">Transmembrane</keyword>
<dbReference type="Proteomes" id="UP000275180">
    <property type="component" value="Unassembled WGS sequence"/>
</dbReference>
<dbReference type="AlphaFoldDB" id="A0A3M6RV00"/>
<evidence type="ECO:0000256" key="2">
    <source>
        <dbReference type="ARBA" id="ARBA00022475"/>
    </source>
</evidence>
<dbReference type="PANTHER" id="PTHR30482:SF10">
    <property type="entry name" value="HIGH-AFFINITY BRANCHED-CHAIN AMINO ACID TRANSPORT PROTEIN BRAE"/>
    <property type="match status" value="1"/>
</dbReference>
<dbReference type="RefSeq" id="WP_122243883.1">
    <property type="nucleotide sequence ID" value="NZ_RDQJ01000001.1"/>
</dbReference>
<feature type="transmembrane region" description="Helical" evidence="6">
    <location>
        <begin position="86"/>
        <end position="103"/>
    </location>
</feature>
<evidence type="ECO:0000256" key="3">
    <source>
        <dbReference type="ARBA" id="ARBA00022692"/>
    </source>
</evidence>
<proteinExistence type="predicted"/>
<feature type="transmembrane region" description="Helical" evidence="6">
    <location>
        <begin position="185"/>
        <end position="205"/>
    </location>
</feature>
<dbReference type="GO" id="GO:0015658">
    <property type="term" value="F:branched-chain amino acid transmembrane transporter activity"/>
    <property type="evidence" value="ECO:0007669"/>
    <property type="project" value="InterPro"/>
</dbReference>
<dbReference type="InterPro" id="IPR001851">
    <property type="entry name" value="ABC_transp_permease"/>
</dbReference>
<dbReference type="PANTHER" id="PTHR30482">
    <property type="entry name" value="HIGH-AFFINITY BRANCHED-CHAIN AMINO ACID TRANSPORT SYSTEM PERMEASE"/>
    <property type="match status" value="1"/>
</dbReference>
<comment type="caution">
    <text evidence="7">The sequence shown here is derived from an EMBL/GenBank/DDBJ whole genome shotgun (WGS) entry which is preliminary data.</text>
</comment>
<dbReference type="GO" id="GO:0005886">
    <property type="term" value="C:plasma membrane"/>
    <property type="evidence" value="ECO:0007669"/>
    <property type="project" value="UniProtKB-SubCell"/>
</dbReference>
<keyword evidence="4 6" id="KW-1133">Transmembrane helix</keyword>
<dbReference type="InterPro" id="IPR043428">
    <property type="entry name" value="LivM-like"/>
</dbReference>
<comment type="subcellular location">
    <subcellularLocation>
        <location evidence="1">Cell membrane</location>
        <topology evidence="1">Multi-pass membrane protein</topology>
    </subcellularLocation>
</comment>
<evidence type="ECO:0000256" key="1">
    <source>
        <dbReference type="ARBA" id="ARBA00004651"/>
    </source>
</evidence>
<protein>
    <submittedName>
        <fullName evidence="7">Branched-chain amino acid ABC transporter permease</fullName>
    </submittedName>
</protein>
<evidence type="ECO:0000256" key="6">
    <source>
        <dbReference type="SAM" id="Phobius"/>
    </source>
</evidence>
<accession>A0A3M6RV00</accession>
<sequence>MFDFLASIITIGGIYAIMALGLNIQAGYSGLLNFGHIVFAGVGAYSVGIVHMRGWSIFLGLPAGMAAAACLGWFMARLGKRLTADYWAIATLAVAEIIRTIAINEEWLTGGANGITMIPGFFESLQRPWNTVFFMLMVLCVVALVAFFSSRLGNGRFGRALRLMREQPELATCMGYNLQSLRTRAVVCSAVVTALAGGLYAHYFNYAGTEFMLAAETFVLWTMVMIGGMGRIAGVLLGVVLVQAVYATVPFVKDLLGFGSDMAGALRLGMIGLILLACLMWRREGLLPEKLREL</sequence>
<feature type="transmembrane region" description="Helical" evidence="6">
    <location>
        <begin position="264"/>
        <end position="282"/>
    </location>
</feature>
<evidence type="ECO:0000256" key="4">
    <source>
        <dbReference type="ARBA" id="ARBA00022989"/>
    </source>
</evidence>
<gene>
    <name evidence="7" type="ORF">EBQ34_00105</name>
</gene>
<name>A0A3M6RV00_9BURK</name>
<feature type="transmembrane region" description="Helical" evidence="6">
    <location>
        <begin position="6"/>
        <end position="24"/>
    </location>
</feature>
<keyword evidence="2" id="KW-1003">Cell membrane</keyword>
<keyword evidence="5 6" id="KW-0472">Membrane</keyword>
<evidence type="ECO:0000313" key="8">
    <source>
        <dbReference type="Proteomes" id="UP000275180"/>
    </source>
</evidence>
<dbReference type="OrthoDB" id="9814461at2"/>
<dbReference type="Pfam" id="PF02653">
    <property type="entry name" value="BPD_transp_2"/>
    <property type="match status" value="1"/>
</dbReference>
<dbReference type="CDD" id="cd06581">
    <property type="entry name" value="TM_PBP1_LivM_like"/>
    <property type="match status" value="1"/>
</dbReference>